<organism evidence="2 3">
    <name type="scientific">Phaeosphaeria nodorum (strain SN15 / ATCC MYA-4574 / FGSC 10173)</name>
    <name type="common">Glume blotch fungus</name>
    <name type="synonym">Parastagonospora nodorum</name>
    <dbReference type="NCBI Taxonomy" id="321614"/>
    <lineage>
        <taxon>Eukaryota</taxon>
        <taxon>Fungi</taxon>
        <taxon>Dikarya</taxon>
        <taxon>Ascomycota</taxon>
        <taxon>Pezizomycotina</taxon>
        <taxon>Dothideomycetes</taxon>
        <taxon>Pleosporomycetidae</taxon>
        <taxon>Pleosporales</taxon>
        <taxon>Pleosporineae</taxon>
        <taxon>Phaeosphaeriaceae</taxon>
        <taxon>Parastagonospora</taxon>
    </lineage>
</organism>
<dbReference type="RefSeq" id="XP_001806411.1">
    <property type="nucleotide sequence ID" value="XM_001806359.1"/>
</dbReference>
<keyword evidence="3" id="KW-1185">Reference proteome</keyword>
<accession>A0A7U2NRC5</accession>
<proteinExistence type="predicted"/>
<dbReference type="AlphaFoldDB" id="A0A7U2NRC5"/>
<reference evidence="3" key="1">
    <citation type="journal article" date="2021" name="BMC Genomics">
        <title>Chromosome-level genome assembly and manually-curated proteome of model necrotroph Parastagonospora nodorum Sn15 reveals a genome-wide trove of candidate effector homologs, and redundancy of virulence-related functions within an accessory chromosome.</title>
        <authorList>
            <person name="Bertazzoni S."/>
            <person name="Jones D.A.B."/>
            <person name="Phan H.T."/>
            <person name="Tan K.-C."/>
            <person name="Hane J.K."/>
        </authorList>
    </citation>
    <scope>NUCLEOTIDE SEQUENCE [LARGE SCALE GENOMIC DNA]</scope>
    <source>
        <strain evidence="3">SN15 / ATCC MYA-4574 / FGSC 10173)</strain>
    </source>
</reference>
<dbReference type="EMBL" id="CP069045">
    <property type="protein sequence ID" value="QRD07607.1"/>
    <property type="molecule type" value="Genomic_DNA"/>
</dbReference>
<protein>
    <submittedName>
        <fullName evidence="2">Uncharacterized protein</fullName>
    </submittedName>
</protein>
<evidence type="ECO:0000256" key="1">
    <source>
        <dbReference type="SAM" id="MobiDB-lite"/>
    </source>
</evidence>
<gene>
    <name evidence="2" type="ORF">JI435_162880</name>
</gene>
<name>A0A7U2NRC5_PHANO</name>
<evidence type="ECO:0000313" key="2">
    <source>
        <dbReference type="EMBL" id="QRD07607.1"/>
    </source>
</evidence>
<evidence type="ECO:0000313" key="3">
    <source>
        <dbReference type="Proteomes" id="UP000663193"/>
    </source>
</evidence>
<dbReference type="KEGG" id="pno:SNOG_16288"/>
<dbReference type="Proteomes" id="UP000663193">
    <property type="component" value="Chromosome 23"/>
</dbReference>
<dbReference type="VEuPathDB" id="FungiDB:JI435_162880"/>
<feature type="compositionally biased region" description="Acidic residues" evidence="1">
    <location>
        <begin position="83"/>
        <end position="103"/>
    </location>
</feature>
<sequence>MPVQGEIVHPVILKMLGNRVFATGLPREDREDILRSSMAWFTNPPLWADPQHPEFCLQAAWNWLVEQLPTTGDASQDGLSPDSSDDDSSDDDSSEDDSSDDDGSGAGFTGSVGREETTKRLLVNDKHDPVACLLREVSLRLEKIHLIEGTAGADTTAAADASPPKDDGSIGIADHTSTAANTEFPYDGSIFERRQVTTHVFNSDDDFHQLHLHLNELSDFAMEEGLARDTSHEAEVLRTRVPGLPLFGDILTWKGFYNVACRSLQAKVTMFERIALRILELESWIQRHISAGHKDPLGMLLFSRPDDARLQLLRDAGFLFLPLLVMAYQGSSTRVGRVNPHINTGTSTAANASISDRIADLRFLLGDNTKLDQLNLHMERVTSWAIEAGFATDTNSAVECLRNNAAGFSMFGDFADWENRGNDEWKPWYAFVQLFERLAVHILELENYINPHTAIEIQQINFRLQNAYVSPTDVDHIHTLQRSGFRYIPIFILFCQGAGTRAGRENANAGPSDTELPRHEDHMANIADALLGRGTQPFLDDVVMQRAHDAGW</sequence>
<feature type="region of interest" description="Disordered" evidence="1">
    <location>
        <begin position="71"/>
        <end position="113"/>
    </location>
</feature>